<dbReference type="PANTHER" id="PTHR36933">
    <property type="entry name" value="SLL0788 PROTEIN"/>
    <property type="match status" value="1"/>
</dbReference>
<proteinExistence type="predicted"/>
<evidence type="ECO:0000313" key="4">
    <source>
        <dbReference type="EMBL" id="MDT0683096.1"/>
    </source>
</evidence>
<dbReference type="InterPro" id="IPR005183">
    <property type="entry name" value="DUF305_CopM-like"/>
</dbReference>
<protein>
    <submittedName>
        <fullName evidence="4">DUF305 domain-containing protein</fullName>
    </submittedName>
</protein>
<name>A0ABU3DHA7_9RHOB</name>
<keyword evidence="2" id="KW-0732">Signal</keyword>
<comment type="caution">
    <text evidence="4">The sequence shown here is derived from an EMBL/GenBank/DDBJ whole genome shotgun (WGS) entry which is preliminary data.</text>
</comment>
<dbReference type="RefSeq" id="WP_311691244.1">
    <property type="nucleotide sequence ID" value="NZ_JAVRHL010000002.1"/>
</dbReference>
<feature type="chain" id="PRO_5045803982" evidence="2">
    <location>
        <begin position="28"/>
        <end position="131"/>
    </location>
</feature>
<dbReference type="PANTHER" id="PTHR36933:SF1">
    <property type="entry name" value="SLL0788 PROTEIN"/>
    <property type="match status" value="1"/>
</dbReference>
<evidence type="ECO:0000256" key="2">
    <source>
        <dbReference type="SAM" id="SignalP"/>
    </source>
</evidence>
<feature type="domain" description="DUF305" evidence="3">
    <location>
        <begin position="37"/>
        <end position="123"/>
    </location>
</feature>
<dbReference type="Gene3D" id="1.20.1260.10">
    <property type="match status" value="1"/>
</dbReference>
<dbReference type="EMBL" id="JAVRHL010000002">
    <property type="protein sequence ID" value="MDT0683096.1"/>
    <property type="molecule type" value="Genomic_DNA"/>
</dbReference>
<evidence type="ECO:0000313" key="5">
    <source>
        <dbReference type="Proteomes" id="UP001265259"/>
    </source>
</evidence>
<evidence type="ECO:0000256" key="1">
    <source>
        <dbReference type="SAM" id="MobiDB-lite"/>
    </source>
</evidence>
<evidence type="ECO:0000259" key="3">
    <source>
        <dbReference type="Pfam" id="PF03713"/>
    </source>
</evidence>
<reference evidence="4 5" key="1">
    <citation type="submission" date="2023-09" db="EMBL/GenBank/DDBJ databases">
        <authorList>
            <person name="Rey-Velasco X."/>
        </authorList>
    </citation>
    <scope>NUCLEOTIDE SEQUENCE [LARGE SCALE GENOMIC DNA]</scope>
    <source>
        <strain evidence="4 5">F158</strain>
    </source>
</reference>
<sequence>MTTVSRRVAAISSIFVIALLSTAPVGAQTMDHGKSDAEMSRSQAESPYADAMDSMMHSMETVEETGNPDADFLLLMIPHHQSAVDMARTLLERSRSDDAEVAAMAQAVIDTQEAEISAMKVMLARLGYPVK</sequence>
<dbReference type="Pfam" id="PF03713">
    <property type="entry name" value="DUF305"/>
    <property type="match status" value="1"/>
</dbReference>
<dbReference type="Proteomes" id="UP001265259">
    <property type="component" value="Unassembled WGS sequence"/>
</dbReference>
<accession>A0ABU3DHA7</accession>
<feature type="signal peptide" evidence="2">
    <location>
        <begin position="1"/>
        <end position="27"/>
    </location>
</feature>
<gene>
    <name evidence="4" type="ORF">RM543_10395</name>
</gene>
<feature type="region of interest" description="Disordered" evidence="1">
    <location>
        <begin position="29"/>
        <end position="48"/>
    </location>
</feature>
<dbReference type="InterPro" id="IPR012347">
    <property type="entry name" value="Ferritin-like"/>
</dbReference>
<keyword evidence="5" id="KW-1185">Reference proteome</keyword>
<organism evidence="4 5">
    <name type="scientific">Tropicimonas omnivorans</name>
    <dbReference type="NCBI Taxonomy" id="3075590"/>
    <lineage>
        <taxon>Bacteria</taxon>
        <taxon>Pseudomonadati</taxon>
        <taxon>Pseudomonadota</taxon>
        <taxon>Alphaproteobacteria</taxon>
        <taxon>Rhodobacterales</taxon>
        <taxon>Roseobacteraceae</taxon>
        <taxon>Tropicimonas</taxon>
    </lineage>
</organism>